<organism evidence="1 2">
    <name type="scientific">Bacillus altitudinis</name>
    <dbReference type="NCBI Taxonomy" id="293387"/>
    <lineage>
        <taxon>Bacteria</taxon>
        <taxon>Bacillati</taxon>
        <taxon>Bacillota</taxon>
        <taxon>Bacilli</taxon>
        <taxon>Bacillales</taxon>
        <taxon>Bacillaceae</taxon>
        <taxon>Bacillus</taxon>
    </lineage>
</organism>
<reference evidence="1 2" key="1">
    <citation type="submission" date="2019-10" db="EMBL/GenBank/DDBJ databases">
        <authorList>
            <person name="Karimi E."/>
        </authorList>
    </citation>
    <scope>NUCLEOTIDE SEQUENCE [LARGE SCALE GENOMIC DNA]</scope>
    <source>
        <strain evidence="1">Bacillus sp. 348</strain>
    </source>
</reference>
<gene>
    <name evidence="1" type="ORF">BACI348_41851</name>
</gene>
<dbReference type="EMBL" id="CABWLH010000009">
    <property type="protein sequence ID" value="VXB90715.1"/>
    <property type="molecule type" value="Genomic_DNA"/>
</dbReference>
<evidence type="ECO:0000313" key="1">
    <source>
        <dbReference type="EMBL" id="VXB90715.1"/>
    </source>
</evidence>
<proteinExistence type="predicted"/>
<evidence type="ECO:0000313" key="2">
    <source>
        <dbReference type="Proteomes" id="UP000433089"/>
    </source>
</evidence>
<dbReference type="Proteomes" id="UP000433089">
    <property type="component" value="Unassembled WGS sequence"/>
</dbReference>
<name>A0A653UAE7_BACAB</name>
<dbReference type="AlphaFoldDB" id="A0A653UAE7"/>
<protein>
    <submittedName>
        <fullName evidence="1">Uncharacterized protein</fullName>
    </submittedName>
</protein>
<accession>A0A653UAE7</accession>
<sequence>MIQPAIFLYERGIKVLHKRTKEADEVVYWILEDTIFLSVYLDMMRQYQVDNIHTHLPNDPSIHKQIVERVHESFRAIGGLYEKWHHEGKRASIETPAKK</sequence>